<dbReference type="InterPro" id="IPR027417">
    <property type="entry name" value="P-loop_NTPase"/>
</dbReference>
<dbReference type="SUPFAM" id="SSF52540">
    <property type="entry name" value="P-loop containing nucleoside triphosphate hydrolases"/>
    <property type="match status" value="2"/>
</dbReference>
<proteinExistence type="predicted"/>
<feature type="region of interest" description="Disordered" evidence="1">
    <location>
        <begin position="1"/>
        <end position="26"/>
    </location>
</feature>
<protein>
    <recommendedName>
        <fullName evidence="4">UvrD-like helicase C-terminal domain-containing protein</fullName>
    </recommendedName>
</protein>
<name>A0ABN9Y407_9DINO</name>
<keyword evidence="3" id="KW-1185">Reference proteome</keyword>
<dbReference type="Pfam" id="PF13604">
    <property type="entry name" value="AAA_30"/>
    <property type="match status" value="1"/>
</dbReference>
<dbReference type="Proteomes" id="UP001189429">
    <property type="component" value="Unassembled WGS sequence"/>
</dbReference>
<dbReference type="EMBL" id="CAUYUJ010021831">
    <property type="protein sequence ID" value="CAK0907257.1"/>
    <property type="molecule type" value="Genomic_DNA"/>
</dbReference>
<comment type="caution">
    <text evidence="2">The sequence shown here is derived from an EMBL/GenBank/DDBJ whole genome shotgun (WGS) entry which is preliminary data.</text>
</comment>
<dbReference type="Gene3D" id="3.40.50.300">
    <property type="entry name" value="P-loop containing nucleotide triphosphate hydrolases"/>
    <property type="match status" value="1"/>
</dbReference>
<evidence type="ECO:0000256" key="1">
    <source>
        <dbReference type="SAM" id="MobiDB-lite"/>
    </source>
</evidence>
<reference evidence="2" key="1">
    <citation type="submission" date="2023-10" db="EMBL/GenBank/DDBJ databases">
        <authorList>
            <person name="Chen Y."/>
            <person name="Shah S."/>
            <person name="Dougan E. K."/>
            <person name="Thang M."/>
            <person name="Chan C."/>
        </authorList>
    </citation>
    <scope>NUCLEOTIDE SEQUENCE [LARGE SCALE GENOMIC DNA]</scope>
</reference>
<evidence type="ECO:0000313" key="3">
    <source>
        <dbReference type="Proteomes" id="UP001189429"/>
    </source>
</evidence>
<gene>
    <name evidence="2" type="ORF">PCOR1329_LOCUS82336</name>
</gene>
<accession>A0ABN9Y407</accession>
<evidence type="ECO:0008006" key="4">
    <source>
        <dbReference type="Google" id="ProtNLM"/>
    </source>
</evidence>
<evidence type="ECO:0000313" key="2">
    <source>
        <dbReference type="EMBL" id="CAK0907257.1"/>
    </source>
</evidence>
<sequence>MADDPGAISDPVAAATEEAERTRREDPLKLNALQGVFEREIAKHATLALRATPAQDETELEAAQEMCQEKNRPVVCLGPLGTGKTTVVSRQLRAAVARAARVLFALPTAHLASRMRSRFAQYSNVVVDTRHAAFKLNAPKSESYPLMTCYDLVVVDEVSLLGQDDFERMLRLWHDPQFWDILQTLRTSRPEKKSGIVNRLCRGRKAWLGAEPDVADIRKLMQKHPSTKIVTCTRRRAALVNDLAVEALYTGKQPLVSVPGDVEFNPDNYDERGQWCTDRRPAPANVPIHKGMRLYLTQNVLKSVDYVNGMGCEVLHWDSNARQLRVKTDTGYVHVVTPWTDVDHGRVSYYPIRLGYCSTIHKVQGDQVTHITIWLDTPKCEGAAYTALSRVSRADQVLLGGVLTEEHFVPAG</sequence>
<organism evidence="2 3">
    <name type="scientific">Prorocentrum cordatum</name>
    <dbReference type="NCBI Taxonomy" id="2364126"/>
    <lineage>
        <taxon>Eukaryota</taxon>
        <taxon>Sar</taxon>
        <taxon>Alveolata</taxon>
        <taxon>Dinophyceae</taxon>
        <taxon>Prorocentrales</taxon>
        <taxon>Prorocentraceae</taxon>
        <taxon>Prorocentrum</taxon>
    </lineage>
</organism>